<evidence type="ECO:0000313" key="2">
    <source>
        <dbReference type="EMBL" id="PLT47516.1"/>
    </source>
</evidence>
<sequence>MAAIETKVLKTIEEIRIFSDPYRMKILDQFYKATEPSTIKEIADQLGEVPAKVYYHARKLESIGLLELKETRLINGITAKYYKAFEGSVQVRRDDVDESIRTVFASEAQKLVARMFDASKQKYLDNQSSGKKQTGTVTNSDLYLTKEESEAFVEMIQDFIREHSKPASPGQEAHHFFFSFSHIEE</sequence>
<dbReference type="InterPro" id="IPR036388">
    <property type="entry name" value="WH-like_DNA-bd_sf"/>
</dbReference>
<keyword evidence="3" id="KW-1185">Reference proteome</keyword>
<dbReference type="GO" id="GO:0003677">
    <property type="term" value="F:DNA binding"/>
    <property type="evidence" value="ECO:0007669"/>
    <property type="project" value="UniProtKB-KW"/>
</dbReference>
<reference evidence="2 3" key="1">
    <citation type="submission" date="2017-05" db="EMBL/GenBank/DDBJ databases">
        <title>Functional genome analysis of Paenibacillus pasadenensis strain R16: insights on endophytic life style and antifungal activity.</title>
        <authorList>
            <person name="Passera A."/>
            <person name="Marcolungo L."/>
            <person name="Casati P."/>
            <person name="Brasca M."/>
            <person name="Quaglino F."/>
            <person name="Delledonne M."/>
        </authorList>
    </citation>
    <scope>NUCLEOTIDE SEQUENCE [LARGE SCALE GENOMIC DNA]</scope>
    <source>
        <strain evidence="2 3">R16</strain>
    </source>
</reference>
<gene>
    <name evidence="2" type="ORF">B8V81_1740</name>
</gene>
<evidence type="ECO:0000256" key="1">
    <source>
        <dbReference type="ARBA" id="ARBA00023125"/>
    </source>
</evidence>
<dbReference type="Gene3D" id="1.10.10.10">
    <property type="entry name" value="Winged helix-like DNA-binding domain superfamily/Winged helix DNA-binding domain"/>
    <property type="match status" value="1"/>
</dbReference>
<accession>A0A2N5NAZ3</accession>
<organism evidence="2 3">
    <name type="scientific">Paenibacillus pasadenensis</name>
    <dbReference type="NCBI Taxonomy" id="217090"/>
    <lineage>
        <taxon>Bacteria</taxon>
        <taxon>Bacillati</taxon>
        <taxon>Bacillota</taxon>
        <taxon>Bacilli</taxon>
        <taxon>Bacillales</taxon>
        <taxon>Paenibacillaceae</taxon>
        <taxon>Paenibacillus</taxon>
    </lineage>
</organism>
<evidence type="ECO:0000313" key="3">
    <source>
        <dbReference type="Proteomes" id="UP000234789"/>
    </source>
</evidence>
<keyword evidence="1" id="KW-0238">DNA-binding</keyword>
<dbReference type="AlphaFoldDB" id="A0A2N5NAZ3"/>
<dbReference type="SUPFAM" id="SSF46785">
    <property type="entry name" value="Winged helix' DNA-binding domain"/>
    <property type="match status" value="1"/>
</dbReference>
<name>A0A2N5NAZ3_9BACL</name>
<dbReference type="CDD" id="cd00090">
    <property type="entry name" value="HTH_ARSR"/>
    <property type="match status" value="1"/>
</dbReference>
<dbReference type="InterPro" id="IPR036390">
    <property type="entry name" value="WH_DNA-bd_sf"/>
</dbReference>
<dbReference type="Proteomes" id="UP000234789">
    <property type="component" value="Unassembled WGS sequence"/>
</dbReference>
<protein>
    <submittedName>
        <fullName evidence="2">Transcriptional regulator, ArsR family</fullName>
    </submittedName>
</protein>
<proteinExistence type="predicted"/>
<dbReference type="InterPro" id="IPR011991">
    <property type="entry name" value="ArsR-like_HTH"/>
</dbReference>
<comment type="caution">
    <text evidence="2">The sequence shown here is derived from an EMBL/GenBank/DDBJ whole genome shotgun (WGS) entry which is preliminary data.</text>
</comment>
<dbReference type="Pfam" id="PF12840">
    <property type="entry name" value="HTH_20"/>
    <property type="match status" value="1"/>
</dbReference>
<dbReference type="RefSeq" id="WP_240479013.1">
    <property type="nucleotide sequence ID" value="NZ_BIMM01000117.1"/>
</dbReference>
<dbReference type="EMBL" id="NFEZ01000003">
    <property type="protein sequence ID" value="PLT47516.1"/>
    <property type="molecule type" value="Genomic_DNA"/>
</dbReference>